<dbReference type="InterPro" id="IPR011664">
    <property type="entry name" value="Abi_system_AbiD/AbiF-like"/>
</dbReference>
<sequence length="320" mass="38795">MSMKRSKEFKTFEEQIEILKSRGLIIKDEQKAIEILKQENYYNIVNGYKDLFLKNTLNDKEDVFVENTTFDELYSLFLFDRELRSILLKYILIFERDFKTTIAYNFSKKYNKDNRIDSYLYPENYKDNYIEVLEFISIVNKTIVAKSEKTDYIKHYINQYGHIPLWIVVNILSFGNMVYMFRILKDEDKNKIMLFYVNRFLQQHNKKTDLWFREDSFISLLKILNIVRNVCAHEERMYNIKFDRVSTKDISELIGYNFYENLKLVVVFVFLKMILTRNNFISLKKEIIVLFNKFNDKFKTVLFDVILNEIGIKLEDFHKL</sequence>
<protein>
    <recommendedName>
        <fullName evidence="4">Abortive infection bacteriophage resistance protein</fullName>
    </recommendedName>
</protein>
<keyword evidence="1" id="KW-0812">Transmembrane</keyword>
<accession>F4MP87</accession>
<evidence type="ECO:0000313" key="2">
    <source>
        <dbReference type="EMBL" id="CBW53919.1"/>
    </source>
</evidence>
<dbReference type="Proteomes" id="UP000010103">
    <property type="component" value="Chromosome"/>
</dbReference>
<dbReference type="Pfam" id="PF07751">
    <property type="entry name" value="Abi_2"/>
    <property type="match status" value="1"/>
</dbReference>
<feature type="transmembrane region" description="Helical" evidence="1">
    <location>
        <begin position="258"/>
        <end position="275"/>
    </location>
</feature>
<dbReference type="HOGENOM" id="CLU_044962_0_2_14"/>
<name>F4MP87_MYCML</name>
<organism evidence="2 3">
    <name type="scientific">Mycoplasma mycoides subsp. capri LC str. 95010</name>
    <dbReference type="NCBI Taxonomy" id="862259"/>
    <lineage>
        <taxon>Bacteria</taxon>
        <taxon>Bacillati</taxon>
        <taxon>Mycoplasmatota</taxon>
        <taxon>Mollicutes</taxon>
        <taxon>Mycoplasmataceae</taxon>
        <taxon>Mycoplasma</taxon>
    </lineage>
</organism>
<reference evidence="3" key="1">
    <citation type="journal article" date="2011" name="BMC Genomics">
        <title>Mycoplasma mycoides, from "mycoides Small Colony" to "capri". A microevolutionary perspective.</title>
        <authorList>
            <person name="Thiaucourt F."/>
            <person name="Manso-Silvan L."/>
            <person name="Salah W."/>
            <person name="Barbe V."/>
            <person name="Berger A."/>
            <person name="Jacob D."/>
            <person name="Breton M."/>
            <person name="Dupuy V."/>
            <person name="Lomenech A.M."/>
            <person name="Blanchard A."/>
            <person name="Sirand-Pugnet P."/>
        </authorList>
    </citation>
    <scope>NUCLEOTIDE SEQUENCE [LARGE SCALE GENOMIC DNA]</scope>
    <source>
        <strain evidence="3">95010</strain>
    </source>
</reference>
<feature type="transmembrane region" description="Helical" evidence="1">
    <location>
        <begin position="163"/>
        <end position="184"/>
    </location>
</feature>
<gene>
    <name evidence="2" type="ORF">MLC_1910</name>
</gene>
<evidence type="ECO:0008006" key="4">
    <source>
        <dbReference type="Google" id="ProtNLM"/>
    </source>
</evidence>
<dbReference type="AlphaFoldDB" id="F4MP87"/>
<keyword evidence="1" id="KW-0472">Membrane</keyword>
<evidence type="ECO:0000256" key="1">
    <source>
        <dbReference type="SAM" id="Phobius"/>
    </source>
</evidence>
<proteinExistence type="predicted"/>
<dbReference type="EMBL" id="FQ377874">
    <property type="protein sequence ID" value="CBW53919.1"/>
    <property type="molecule type" value="Genomic_DNA"/>
</dbReference>
<keyword evidence="1" id="KW-1133">Transmembrane helix</keyword>
<reference evidence="3" key="2">
    <citation type="journal article" date="2011" name="BMC Genomics">
        <title>Mycoplasma mycoides, from mycoides Small Colony to capri. A microevolutionary perspective.</title>
        <authorList>
            <person name="Thiaucourt F."/>
            <person name="Manso-Silvan L."/>
            <person name="Salah W."/>
            <person name="Barbe V."/>
            <person name="Berger A."/>
            <person name="Jacob D."/>
            <person name="Breton M."/>
            <person name="Dupuy V."/>
            <person name="Lomenech A.M."/>
            <person name="Blanchard A."/>
            <person name="Sirand-Pugnet P."/>
        </authorList>
    </citation>
    <scope>NUCLEOTIDE SEQUENCE [LARGE SCALE GENOMIC DNA]</scope>
    <source>
        <strain evidence="3">95010</strain>
    </source>
</reference>
<dbReference type="KEGG" id="mml:MLC_1910"/>
<evidence type="ECO:0000313" key="3">
    <source>
        <dbReference type="Proteomes" id="UP000010103"/>
    </source>
</evidence>